<name>A0ACC1ATA3_9ROSI</name>
<accession>A0ACC1ATA3</accession>
<gene>
    <name evidence="1" type="ORF">Patl1_13771</name>
</gene>
<evidence type="ECO:0000313" key="1">
    <source>
        <dbReference type="EMBL" id="KAJ0089893.1"/>
    </source>
</evidence>
<evidence type="ECO:0000313" key="2">
    <source>
        <dbReference type="Proteomes" id="UP001164250"/>
    </source>
</evidence>
<reference evidence="2" key="1">
    <citation type="journal article" date="2023" name="G3 (Bethesda)">
        <title>Genome assembly and association tests identify interacting loci associated with vigor, precocity, and sex in interspecific pistachio rootstocks.</title>
        <authorList>
            <person name="Palmer W."/>
            <person name="Jacygrad E."/>
            <person name="Sagayaradj S."/>
            <person name="Cavanaugh K."/>
            <person name="Han R."/>
            <person name="Bertier L."/>
            <person name="Beede B."/>
            <person name="Kafkas S."/>
            <person name="Golino D."/>
            <person name="Preece J."/>
            <person name="Michelmore R."/>
        </authorList>
    </citation>
    <scope>NUCLEOTIDE SEQUENCE [LARGE SCALE GENOMIC DNA]</scope>
</reference>
<keyword evidence="2" id="KW-1185">Reference proteome</keyword>
<protein>
    <submittedName>
        <fullName evidence="1">Uncharacterized protein</fullName>
    </submittedName>
</protein>
<organism evidence="1 2">
    <name type="scientific">Pistacia atlantica</name>
    <dbReference type="NCBI Taxonomy" id="434234"/>
    <lineage>
        <taxon>Eukaryota</taxon>
        <taxon>Viridiplantae</taxon>
        <taxon>Streptophyta</taxon>
        <taxon>Embryophyta</taxon>
        <taxon>Tracheophyta</taxon>
        <taxon>Spermatophyta</taxon>
        <taxon>Magnoliopsida</taxon>
        <taxon>eudicotyledons</taxon>
        <taxon>Gunneridae</taxon>
        <taxon>Pentapetalae</taxon>
        <taxon>rosids</taxon>
        <taxon>malvids</taxon>
        <taxon>Sapindales</taxon>
        <taxon>Anacardiaceae</taxon>
        <taxon>Pistacia</taxon>
    </lineage>
</organism>
<comment type="caution">
    <text evidence="1">The sequence shown here is derived from an EMBL/GenBank/DDBJ whole genome shotgun (WGS) entry which is preliminary data.</text>
</comment>
<dbReference type="Proteomes" id="UP001164250">
    <property type="component" value="Chromosome 8"/>
</dbReference>
<sequence>MATLRTPAHSSTTPFGFSFSSLPRSLSQNYAAAKTNRPPVRCALKSPPEWRESRRLVSFSLALSQLLFLPNEKRRNHILAMNLTIGVLVADAIAGSLLDKYVKKKKLDPLEVYVPPVILTQLQIKDLEKTLEVDKPEYASCRSQLRSGPAGSLRVNIRADTSGKLYCGNLWGEFESEGAKFYLNHYSEIARMVAQYASDAGNGKSAFNDVDQCLRALEDLDSLFLRASRNEGETSVKSMKAKIGTALNALDSLLQTVPSEVLNKGKAIADAYRQADEEEEAETLDPEIKELESIL</sequence>
<dbReference type="EMBL" id="CM047904">
    <property type="protein sequence ID" value="KAJ0089893.1"/>
    <property type="molecule type" value="Genomic_DNA"/>
</dbReference>
<proteinExistence type="predicted"/>